<feature type="chain" id="PRO_5045276501" evidence="2">
    <location>
        <begin position="29"/>
        <end position="293"/>
    </location>
</feature>
<dbReference type="InterPro" id="IPR050902">
    <property type="entry name" value="ABC_Transporter_SBP"/>
</dbReference>
<feature type="domain" description="Fe/B12 periplasmic-binding" evidence="3">
    <location>
        <begin position="39"/>
        <end position="293"/>
    </location>
</feature>
<dbReference type="Proteomes" id="UP000626370">
    <property type="component" value="Unassembled WGS sequence"/>
</dbReference>
<dbReference type="EMBL" id="BNAH01000008">
    <property type="protein sequence ID" value="GHE91656.1"/>
    <property type="molecule type" value="Genomic_DNA"/>
</dbReference>
<protein>
    <submittedName>
        <fullName evidence="4">Cobalamin-binding protein</fullName>
    </submittedName>
</protein>
<sequence length="293" mass="33233">MYHYFFTYTKTLLLAVVFFLSLSKQAGAEQLNSQQHLPRIIALAPHIVEMLYEVGAGDLIIGTTDHADFPEQAKEIPRVGNYAKLSIEQILSLDPDVIIAWRTGNPSDDLARLEKMGIKIVYSEPEYLEDVAREIQIFAKIAGAERQGKVVADSYLKKLAKIRAQYQYKSPIKVFFEMWSRPLTTVANNAWPQQQLAICAGENPFIQSATDYPQINVELVVLKSPEIIIQPTSEGHNNSDTVNWRQWPTIPAVKTNAFITPNADKMYRMTSRVLDELTLLCQSIDQYRKGKVE</sequence>
<comment type="caution">
    <text evidence="4">The sequence shown here is derived from an EMBL/GenBank/DDBJ whole genome shotgun (WGS) entry which is preliminary data.</text>
</comment>
<keyword evidence="1 2" id="KW-0732">Signal</keyword>
<keyword evidence="5" id="KW-1185">Reference proteome</keyword>
<evidence type="ECO:0000259" key="3">
    <source>
        <dbReference type="PROSITE" id="PS50983"/>
    </source>
</evidence>
<dbReference type="InterPro" id="IPR002491">
    <property type="entry name" value="ABC_transptr_periplasmic_BD"/>
</dbReference>
<evidence type="ECO:0000313" key="5">
    <source>
        <dbReference type="Proteomes" id="UP000626370"/>
    </source>
</evidence>
<dbReference type="PROSITE" id="PS50983">
    <property type="entry name" value="FE_B12_PBP"/>
    <property type="match status" value="1"/>
</dbReference>
<evidence type="ECO:0000313" key="4">
    <source>
        <dbReference type="EMBL" id="GHE91656.1"/>
    </source>
</evidence>
<dbReference type="Gene3D" id="3.40.50.1980">
    <property type="entry name" value="Nitrogenase molybdenum iron protein domain"/>
    <property type="match status" value="2"/>
</dbReference>
<dbReference type="PANTHER" id="PTHR30535">
    <property type="entry name" value="VITAMIN B12-BINDING PROTEIN"/>
    <property type="match status" value="1"/>
</dbReference>
<proteinExistence type="predicted"/>
<dbReference type="SUPFAM" id="SSF53807">
    <property type="entry name" value="Helical backbone' metal receptor"/>
    <property type="match status" value="1"/>
</dbReference>
<name>A0ABQ3ISV9_9GAMM</name>
<dbReference type="RefSeq" id="WP_189378258.1">
    <property type="nucleotide sequence ID" value="NZ_BNAH01000008.1"/>
</dbReference>
<dbReference type="CDD" id="cd01144">
    <property type="entry name" value="BtuF"/>
    <property type="match status" value="1"/>
</dbReference>
<accession>A0ABQ3ISV9</accession>
<reference evidence="5" key="1">
    <citation type="journal article" date="2019" name="Int. J. Syst. Evol. Microbiol.">
        <title>The Global Catalogue of Microorganisms (GCM) 10K type strain sequencing project: providing services to taxonomists for standard genome sequencing and annotation.</title>
        <authorList>
            <consortium name="The Broad Institute Genomics Platform"/>
            <consortium name="The Broad Institute Genome Sequencing Center for Infectious Disease"/>
            <person name="Wu L."/>
            <person name="Ma J."/>
        </authorList>
    </citation>
    <scope>NUCLEOTIDE SEQUENCE [LARGE SCALE GENOMIC DNA]</scope>
    <source>
        <strain evidence="5">CGMCC 1.15922</strain>
    </source>
</reference>
<dbReference type="NCBIfam" id="NF038402">
    <property type="entry name" value="TroA_like"/>
    <property type="match status" value="1"/>
</dbReference>
<dbReference type="InterPro" id="IPR054828">
    <property type="entry name" value="Vit_B12_bind_prot"/>
</dbReference>
<organism evidence="4 5">
    <name type="scientific">Thalassotalea profundi</name>
    <dbReference type="NCBI Taxonomy" id="2036687"/>
    <lineage>
        <taxon>Bacteria</taxon>
        <taxon>Pseudomonadati</taxon>
        <taxon>Pseudomonadota</taxon>
        <taxon>Gammaproteobacteria</taxon>
        <taxon>Alteromonadales</taxon>
        <taxon>Colwelliaceae</taxon>
        <taxon>Thalassotalea</taxon>
    </lineage>
</organism>
<gene>
    <name evidence="4" type="primary">btuF</name>
    <name evidence="4" type="ORF">GCM10011501_21320</name>
</gene>
<feature type="signal peptide" evidence="2">
    <location>
        <begin position="1"/>
        <end position="28"/>
    </location>
</feature>
<dbReference type="Pfam" id="PF01497">
    <property type="entry name" value="Peripla_BP_2"/>
    <property type="match status" value="1"/>
</dbReference>
<evidence type="ECO:0000256" key="1">
    <source>
        <dbReference type="ARBA" id="ARBA00022729"/>
    </source>
</evidence>
<evidence type="ECO:0000256" key="2">
    <source>
        <dbReference type="SAM" id="SignalP"/>
    </source>
</evidence>
<dbReference type="PANTHER" id="PTHR30535:SF34">
    <property type="entry name" value="MOLYBDATE-BINDING PROTEIN MOLA"/>
    <property type="match status" value="1"/>
</dbReference>